<accession>A0A376AKB8</accession>
<name>A0A376AKB8_9HYPH</name>
<sequence length="47" mass="5349">MFRQEPGDRAPVDRQPENRAVSLQIGLPDHFLFNTGQLCFHHTEDAG</sequence>
<keyword evidence="2" id="KW-1185">Reference proteome</keyword>
<reference evidence="2" key="1">
    <citation type="submission" date="2018-07" db="EMBL/GenBank/DDBJ databases">
        <authorList>
            <person name="Peiro R."/>
            <person name="Begona"/>
            <person name="Cbmso G."/>
            <person name="Lopez M."/>
            <person name="Gonzalez S."/>
        </authorList>
    </citation>
    <scope>NUCLEOTIDE SEQUENCE [LARGE SCALE GENOMIC DNA]</scope>
</reference>
<dbReference type="Proteomes" id="UP000254764">
    <property type="component" value="Unassembled WGS sequence"/>
</dbReference>
<gene>
    <name evidence="1" type="ORF">RHIZ70_3838</name>
</gene>
<evidence type="ECO:0000313" key="1">
    <source>
        <dbReference type="EMBL" id="SSC68130.1"/>
    </source>
</evidence>
<evidence type="ECO:0000313" key="2">
    <source>
        <dbReference type="Proteomes" id="UP000254764"/>
    </source>
</evidence>
<organism evidence="1 2">
    <name type="scientific">Ciceribacter selenitireducens ATCC BAA-1503</name>
    <dbReference type="NCBI Taxonomy" id="1336235"/>
    <lineage>
        <taxon>Bacteria</taxon>
        <taxon>Pseudomonadati</taxon>
        <taxon>Pseudomonadota</taxon>
        <taxon>Alphaproteobacteria</taxon>
        <taxon>Hyphomicrobiales</taxon>
        <taxon>Rhizobiaceae</taxon>
        <taxon>Ciceribacter</taxon>
    </lineage>
</organism>
<dbReference type="EMBL" id="UEYP01000006">
    <property type="protein sequence ID" value="SSC68130.1"/>
    <property type="molecule type" value="Genomic_DNA"/>
</dbReference>
<dbReference type="AlphaFoldDB" id="A0A376AKB8"/>
<proteinExistence type="predicted"/>
<protein>
    <submittedName>
        <fullName evidence="1">Uncharacterized protein</fullName>
    </submittedName>
</protein>